<dbReference type="InterPro" id="IPR038883">
    <property type="entry name" value="AN11006-like"/>
</dbReference>
<dbReference type="EMBL" id="JAPCWZ010000007">
    <property type="protein sequence ID" value="KAK8856618.1"/>
    <property type="molecule type" value="Genomic_DNA"/>
</dbReference>
<name>A0ABR2I2N4_9PEZI</name>
<feature type="domain" description="DUF7730" evidence="1">
    <location>
        <begin position="6"/>
        <end position="161"/>
    </location>
</feature>
<evidence type="ECO:0000259" key="1">
    <source>
        <dbReference type="Pfam" id="PF24864"/>
    </source>
</evidence>
<organism evidence="2 3">
    <name type="scientific">Apiospora arundinis</name>
    <dbReference type="NCBI Taxonomy" id="335852"/>
    <lineage>
        <taxon>Eukaryota</taxon>
        <taxon>Fungi</taxon>
        <taxon>Dikarya</taxon>
        <taxon>Ascomycota</taxon>
        <taxon>Pezizomycotina</taxon>
        <taxon>Sordariomycetes</taxon>
        <taxon>Xylariomycetidae</taxon>
        <taxon>Amphisphaeriales</taxon>
        <taxon>Apiosporaceae</taxon>
        <taxon>Apiospora</taxon>
    </lineage>
</organism>
<proteinExistence type="predicted"/>
<gene>
    <name evidence="2" type="ORF">PGQ11_012530</name>
</gene>
<evidence type="ECO:0000313" key="2">
    <source>
        <dbReference type="EMBL" id="KAK8856618.1"/>
    </source>
</evidence>
<evidence type="ECO:0000313" key="3">
    <source>
        <dbReference type="Proteomes" id="UP001390339"/>
    </source>
</evidence>
<reference evidence="2 3" key="1">
    <citation type="journal article" date="2024" name="IMA Fungus">
        <title>Apiospora arundinis, a panoply of carbohydrate-active enzymes and secondary metabolites.</title>
        <authorList>
            <person name="Sorensen T."/>
            <person name="Petersen C."/>
            <person name="Muurmann A.T."/>
            <person name="Christiansen J.V."/>
            <person name="Brundto M.L."/>
            <person name="Overgaard C.K."/>
            <person name="Boysen A.T."/>
            <person name="Wollenberg R.D."/>
            <person name="Larsen T.O."/>
            <person name="Sorensen J.L."/>
            <person name="Nielsen K.L."/>
            <person name="Sondergaard T.E."/>
        </authorList>
    </citation>
    <scope>NUCLEOTIDE SEQUENCE [LARGE SCALE GENOMIC DNA]</scope>
    <source>
        <strain evidence="2 3">AAU 773</strain>
    </source>
</reference>
<sequence length="314" mass="35935">MDGLPQGQRPTFLDLPREIRDKIYEALFVQPEEIDCHLVWFSTPARHRRQLAREGVAPDCCGHRAYGCATHFEARLRPHGTALLRTCRQIHDEGTETLYARNVFLVALEQRCVFLRLFGIGERNLRLVRHVKLMAWTDYHAYYIIPDSERGSDQWTAKPWEFFGGVHPIGDDVSRAACWAALVGGLKKLEVIPLVPNWGHHRAWPVWVCQLEPILKIIGDAVSEETEVIVDDNRSIFLCDAVDRCFSRTGFRRARLLEGDGHFIHGRYDPDDVNDVAPRNCDGEPVPEEILKLLPSHPTEPLPFVLFGEDDSQR</sequence>
<dbReference type="PANTHER" id="PTHR42085">
    <property type="entry name" value="F-BOX DOMAIN-CONTAINING PROTEIN"/>
    <property type="match status" value="1"/>
</dbReference>
<keyword evidence="3" id="KW-1185">Reference proteome</keyword>
<comment type="caution">
    <text evidence="2">The sequence shown here is derived from an EMBL/GenBank/DDBJ whole genome shotgun (WGS) entry which is preliminary data.</text>
</comment>
<dbReference type="InterPro" id="IPR056632">
    <property type="entry name" value="DUF7730"/>
</dbReference>
<dbReference type="PANTHER" id="PTHR42085:SF2">
    <property type="entry name" value="F-BOX DOMAIN-CONTAINING PROTEIN"/>
    <property type="match status" value="1"/>
</dbReference>
<accession>A0ABR2I2N4</accession>
<dbReference type="Proteomes" id="UP001390339">
    <property type="component" value="Unassembled WGS sequence"/>
</dbReference>
<dbReference type="Pfam" id="PF24864">
    <property type="entry name" value="DUF7730"/>
    <property type="match status" value="1"/>
</dbReference>
<protein>
    <recommendedName>
        <fullName evidence="1">DUF7730 domain-containing protein</fullName>
    </recommendedName>
</protein>